<evidence type="ECO:0000256" key="3">
    <source>
        <dbReference type="ARBA" id="ARBA00008982"/>
    </source>
</evidence>
<evidence type="ECO:0000256" key="9">
    <source>
        <dbReference type="ARBA" id="ARBA00022777"/>
    </source>
</evidence>
<dbReference type="InterPro" id="IPR003358">
    <property type="entry name" value="tRNA_(Gua-N-7)_MeTrfase_Trmb"/>
</dbReference>
<dbReference type="Pfam" id="PF00162">
    <property type="entry name" value="PGK"/>
    <property type="match status" value="1"/>
</dbReference>
<evidence type="ECO:0000313" key="15">
    <source>
        <dbReference type="Proteomes" id="UP001420932"/>
    </source>
</evidence>
<keyword evidence="6" id="KW-0949">S-adenosyl-L-methionine</keyword>
<evidence type="ECO:0000256" key="2">
    <source>
        <dbReference type="ARBA" id="ARBA00001946"/>
    </source>
</evidence>
<proteinExistence type="inferred from homology"/>
<evidence type="ECO:0000256" key="7">
    <source>
        <dbReference type="ARBA" id="ARBA00022694"/>
    </source>
</evidence>
<dbReference type="EMBL" id="JBBNAF010000001">
    <property type="protein sequence ID" value="KAK9168689.1"/>
    <property type="molecule type" value="Genomic_DNA"/>
</dbReference>
<dbReference type="GO" id="GO:0043531">
    <property type="term" value="F:ADP binding"/>
    <property type="evidence" value="ECO:0007669"/>
    <property type="project" value="TreeGrafter"/>
</dbReference>
<protein>
    <recommendedName>
        <fullName evidence="12">Phosphoglycerate kinase</fullName>
        <ecNumber evidence="12">2.7.2.3</ecNumber>
    </recommendedName>
</protein>
<evidence type="ECO:0000256" key="11">
    <source>
        <dbReference type="ARBA" id="ARBA00022842"/>
    </source>
</evidence>
<dbReference type="InterPro" id="IPR036043">
    <property type="entry name" value="Phosphoglycerate_kinase_sf"/>
</dbReference>
<keyword evidence="7" id="KW-0819">tRNA processing</keyword>
<dbReference type="CDD" id="cd02440">
    <property type="entry name" value="AdoMet_MTases"/>
    <property type="match status" value="1"/>
</dbReference>
<dbReference type="PROSITE" id="PS51625">
    <property type="entry name" value="SAM_MT_TRMB"/>
    <property type="match status" value="1"/>
</dbReference>
<accession>A0AAP0LGP8</accession>
<evidence type="ECO:0000256" key="4">
    <source>
        <dbReference type="ARBA" id="ARBA00022603"/>
    </source>
</evidence>
<evidence type="ECO:0000256" key="10">
    <source>
        <dbReference type="ARBA" id="ARBA00022840"/>
    </source>
</evidence>
<keyword evidence="10" id="KW-0067">ATP-binding</keyword>
<dbReference type="GO" id="GO:0006094">
    <property type="term" value="P:gluconeogenesis"/>
    <property type="evidence" value="ECO:0007669"/>
    <property type="project" value="TreeGrafter"/>
</dbReference>
<evidence type="ECO:0000256" key="6">
    <source>
        <dbReference type="ARBA" id="ARBA00022691"/>
    </source>
</evidence>
<sequence length="675" mass="75698">MSQLNSLQWMLSLHNCSFHDRELETALSFRRKPCLILGYQAQIRRLQGLRSLRANAESVDSVERRSVTLKDRIDNDEEQNGYFHVKTLRRFPKEELVGKVVMVRFDSRSLLSNANSSMVERTTFTIKYLYHAGAKVVVASDWNRSSDSMQVLSTKTVADHLSLLLQLKVVPTNWVSDCTNSRIEVFAEADILLCENLAMFKEERGNCSEFAGMLSLGIDIFVNDCFSQSHKVLASTVGVPCYCYASVAGFHFEEKLGEVMDATMPNKQPYVAIIGGGNLFDKAEAVYHLTSKCDGVVFVGMMAFQIMHAIGLSIPLNFVESRAVEDSLKITHLAYERGIPLLLPKDFYCVNDLLPQKVGIFPAHEIKHGWTPVDLGPISLNEISSFLSRSKKILWIGPVKFKESRVNAEGALKLAMMLEAFSQNGRDVTVVGSSACQAVMGTSSSINCSLYENASVMWRFLKGMTLPGHAALDRAYPCEIDWHAIFGNPSQPLLVDIGSGNGLFLFKMAARHKDKNFLGLEINKKLVQRCLNSAGHYGLKNRHFIATNATSTFRSIVSSYPGELVLVSIQCPNPDFNKPEHRWRMLQRSLIEAIADLLKTGGKVFLQSDVEAVAVRMREQILTYGKGNLAILEDDFKVDSGGWLEENPFGIRSDWEQHVIDRRAPMYRLMILKIK</sequence>
<evidence type="ECO:0000256" key="13">
    <source>
        <dbReference type="RuleBase" id="RU000696"/>
    </source>
</evidence>
<evidence type="ECO:0000256" key="5">
    <source>
        <dbReference type="ARBA" id="ARBA00022679"/>
    </source>
</evidence>
<gene>
    <name evidence="14" type="ORF">Syun_000829</name>
</gene>
<dbReference type="PRINTS" id="PR00477">
    <property type="entry name" value="PHGLYCKINASE"/>
</dbReference>
<dbReference type="SUPFAM" id="SSF53748">
    <property type="entry name" value="Phosphoglycerate kinase"/>
    <property type="match status" value="1"/>
</dbReference>
<dbReference type="InterPro" id="IPR029063">
    <property type="entry name" value="SAM-dependent_MTases_sf"/>
</dbReference>
<reference evidence="14 15" key="1">
    <citation type="submission" date="2024-01" db="EMBL/GenBank/DDBJ databases">
        <title>Genome assemblies of Stephania.</title>
        <authorList>
            <person name="Yang L."/>
        </authorList>
    </citation>
    <scope>NUCLEOTIDE SEQUENCE [LARGE SCALE GENOMIC DNA]</scope>
    <source>
        <strain evidence="14">YNDBR</strain>
        <tissue evidence="14">Leaf</tissue>
    </source>
</reference>
<evidence type="ECO:0000256" key="1">
    <source>
        <dbReference type="ARBA" id="ARBA00000142"/>
    </source>
</evidence>
<dbReference type="FunFam" id="3.40.50.150:FF:000194">
    <property type="entry name" value="Phosphoglycerate kinase"/>
    <property type="match status" value="1"/>
</dbReference>
<dbReference type="GO" id="GO:0005524">
    <property type="term" value="F:ATP binding"/>
    <property type="evidence" value="ECO:0007669"/>
    <property type="project" value="UniProtKB-KW"/>
</dbReference>
<dbReference type="EC" id="2.7.2.3" evidence="12"/>
<evidence type="ECO:0000256" key="8">
    <source>
        <dbReference type="ARBA" id="ARBA00022741"/>
    </source>
</evidence>
<dbReference type="Proteomes" id="UP001420932">
    <property type="component" value="Unassembled WGS sequence"/>
</dbReference>
<comment type="catalytic activity">
    <reaction evidence="12">
        <text>(2R)-3-phosphoglycerate + ATP = (2R)-3-phospho-glyceroyl phosphate + ADP</text>
        <dbReference type="Rhea" id="RHEA:14801"/>
        <dbReference type="ChEBI" id="CHEBI:30616"/>
        <dbReference type="ChEBI" id="CHEBI:57604"/>
        <dbReference type="ChEBI" id="CHEBI:58272"/>
        <dbReference type="ChEBI" id="CHEBI:456216"/>
        <dbReference type="EC" id="2.7.2.3"/>
    </reaction>
</comment>
<evidence type="ECO:0000313" key="14">
    <source>
        <dbReference type="EMBL" id="KAK9168689.1"/>
    </source>
</evidence>
<keyword evidence="15" id="KW-1185">Reference proteome</keyword>
<dbReference type="Gene3D" id="3.40.50.150">
    <property type="entry name" value="Vaccinia Virus protein VP39"/>
    <property type="match status" value="1"/>
</dbReference>
<dbReference type="InterPro" id="IPR001576">
    <property type="entry name" value="Phosphoglycerate_kinase"/>
</dbReference>
<keyword evidence="4" id="KW-0489">Methyltransferase</keyword>
<dbReference type="GO" id="GO:0006096">
    <property type="term" value="P:glycolytic process"/>
    <property type="evidence" value="ECO:0007669"/>
    <property type="project" value="InterPro"/>
</dbReference>
<dbReference type="SUPFAM" id="SSF53335">
    <property type="entry name" value="S-adenosyl-L-methionine-dependent methyltransferases"/>
    <property type="match status" value="1"/>
</dbReference>
<dbReference type="AlphaFoldDB" id="A0AAP0LGP8"/>
<keyword evidence="5 12" id="KW-0808">Transferase</keyword>
<comment type="caution">
    <text evidence="14">The sequence shown here is derived from an EMBL/GenBank/DDBJ whole genome shotgun (WGS) entry which is preliminary data.</text>
</comment>
<name>A0AAP0LGP8_9MAGN</name>
<dbReference type="Gene3D" id="3.40.50.1260">
    <property type="entry name" value="Phosphoglycerate kinase, N-terminal domain"/>
    <property type="match status" value="2"/>
</dbReference>
<comment type="similarity">
    <text evidence="3 12">Belongs to the phosphoglycerate kinase family.</text>
</comment>
<dbReference type="PANTHER" id="PTHR11406">
    <property type="entry name" value="PHOSPHOGLYCERATE KINASE"/>
    <property type="match status" value="1"/>
</dbReference>
<comment type="subunit">
    <text evidence="13">Monomer.</text>
</comment>
<keyword evidence="11" id="KW-0460">Magnesium</keyword>
<dbReference type="GO" id="GO:0005829">
    <property type="term" value="C:cytosol"/>
    <property type="evidence" value="ECO:0007669"/>
    <property type="project" value="TreeGrafter"/>
</dbReference>
<keyword evidence="9 12" id="KW-0418">Kinase</keyword>
<dbReference type="InterPro" id="IPR015824">
    <property type="entry name" value="Phosphoglycerate_kinase_N"/>
</dbReference>
<comment type="cofactor">
    <cofactor evidence="2">
        <name>Mg(2+)</name>
        <dbReference type="ChEBI" id="CHEBI:18420"/>
    </cofactor>
</comment>
<dbReference type="PANTHER" id="PTHR11406:SF32">
    <property type="entry name" value="PHOSPHOGLYCERATE KINASE"/>
    <property type="match status" value="1"/>
</dbReference>
<keyword evidence="8" id="KW-0547">Nucleotide-binding</keyword>
<organism evidence="14 15">
    <name type="scientific">Stephania yunnanensis</name>
    <dbReference type="NCBI Taxonomy" id="152371"/>
    <lineage>
        <taxon>Eukaryota</taxon>
        <taxon>Viridiplantae</taxon>
        <taxon>Streptophyta</taxon>
        <taxon>Embryophyta</taxon>
        <taxon>Tracheophyta</taxon>
        <taxon>Spermatophyta</taxon>
        <taxon>Magnoliopsida</taxon>
        <taxon>Ranunculales</taxon>
        <taxon>Menispermaceae</taxon>
        <taxon>Menispermoideae</taxon>
        <taxon>Cissampelideae</taxon>
        <taxon>Stephania</taxon>
    </lineage>
</organism>
<dbReference type="GO" id="GO:0008176">
    <property type="term" value="F:tRNA (guanine(46)-N7)-methyltransferase activity"/>
    <property type="evidence" value="ECO:0007669"/>
    <property type="project" value="UniProtKB-EC"/>
</dbReference>
<comment type="catalytic activity">
    <reaction evidence="1">
        <text>guanosine(46) in tRNA + S-adenosyl-L-methionine = N(7)-methylguanosine(46) in tRNA + S-adenosyl-L-homocysteine</text>
        <dbReference type="Rhea" id="RHEA:42708"/>
        <dbReference type="Rhea" id="RHEA-COMP:10188"/>
        <dbReference type="Rhea" id="RHEA-COMP:10189"/>
        <dbReference type="ChEBI" id="CHEBI:57856"/>
        <dbReference type="ChEBI" id="CHEBI:59789"/>
        <dbReference type="ChEBI" id="CHEBI:74269"/>
        <dbReference type="ChEBI" id="CHEBI:74480"/>
        <dbReference type="EC" id="2.1.1.33"/>
    </reaction>
</comment>
<evidence type="ECO:0000256" key="12">
    <source>
        <dbReference type="RuleBase" id="RU000532"/>
    </source>
</evidence>
<dbReference type="GO" id="GO:0004618">
    <property type="term" value="F:phosphoglycerate kinase activity"/>
    <property type="evidence" value="ECO:0007669"/>
    <property type="project" value="UniProtKB-EC"/>
</dbReference>
<dbReference type="Pfam" id="PF02390">
    <property type="entry name" value="Methyltransf_4"/>
    <property type="match status" value="1"/>
</dbReference>